<dbReference type="Proteomes" id="UP000779574">
    <property type="component" value="Unassembled WGS sequence"/>
</dbReference>
<name>A0A9P8J5B0_AURME</name>
<sequence length="103" mass="11646">MATVTQEHIEPYEIVSCVPHSKPVLVNHNDEARRPTYDRHVFVERPLLSALLFDNVDSDARDHCANERSVGADWLENAGGLYDCSDLDCGCMRAVLVDQCWNE</sequence>
<organism evidence="1 2">
    <name type="scientific">Aureobasidium melanogenum</name>
    <name type="common">Aureobasidium pullulans var. melanogenum</name>
    <dbReference type="NCBI Taxonomy" id="46634"/>
    <lineage>
        <taxon>Eukaryota</taxon>
        <taxon>Fungi</taxon>
        <taxon>Dikarya</taxon>
        <taxon>Ascomycota</taxon>
        <taxon>Pezizomycotina</taxon>
        <taxon>Dothideomycetes</taxon>
        <taxon>Dothideomycetidae</taxon>
        <taxon>Dothideales</taxon>
        <taxon>Saccotheciaceae</taxon>
        <taxon>Aureobasidium</taxon>
    </lineage>
</organism>
<proteinExistence type="predicted"/>
<dbReference type="AlphaFoldDB" id="A0A9P8J5B0"/>
<gene>
    <name evidence="1" type="ORF">KCU76_g11392</name>
</gene>
<reference evidence="1" key="1">
    <citation type="journal article" date="2021" name="J Fungi (Basel)">
        <title>Virulence traits and population genomics of the black yeast Aureobasidium melanogenum.</title>
        <authorList>
            <person name="Cernosa A."/>
            <person name="Sun X."/>
            <person name="Gostincar C."/>
            <person name="Fang C."/>
            <person name="Gunde-Cimerman N."/>
            <person name="Song Z."/>
        </authorList>
    </citation>
    <scope>NUCLEOTIDE SEQUENCE</scope>
    <source>
        <strain evidence="1">EXF-9911</strain>
    </source>
</reference>
<dbReference type="OrthoDB" id="5525680at2759"/>
<dbReference type="EMBL" id="JAHFXF010000545">
    <property type="protein sequence ID" value="KAG9685891.1"/>
    <property type="molecule type" value="Genomic_DNA"/>
</dbReference>
<reference evidence="1" key="2">
    <citation type="submission" date="2021-08" db="EMBL/GenBank/DDBJ databases">
        <authorList>
            <person name="Gostincar C."/>
            <person name="Sun X."/>
            <person name="Song Z."/>
            <person name="Gunde-Cimerman N."/>
        </authorList>
    </citation>
    <scope>NUCLEOTIDE SEQUENCE</scope>
    <source>
        <strain evidence="1">EXF-9911</strain>
    </source>
</reference>
<evidence type="ECO:0000313" key="2">
    <source>
        <dbReference type="Proteomes" id="UP000779574"/>
    </source>
</evidence>
<comment type="caution">
    <text evidence="1">The sequence shown here is derived from an EMBL/GenBank/DDBJ whole genome shotgun (WGS) entry which is preliminary data.</text>
</comment>
<feature type="non-terminal residue" evidence="1">
    <location>
        <position position="1"/>
    </location>
</feature>
<evidence type="ECO:0000313" key="1">
    <source>
        <dbReference type="EMBL" id="KAG9685891.1"/>
    </source>
</evidence>
<protein>
    <submittedName>
        <fullName evidence="1">Uncharacterized protein</fullName>
    </submittedName>
</protein>
<accession>A0A9P8J5B0</accession>